<keyword evidence="3" id="KW-1185">Reference proteome</keyword>
<accession>A0ABD0PP60</accession>
<reference evidence="2 3" key="1">
    <citation type="submission" date="2024-05" db="EMBL/GenBank/DDBJ databases">
        <title>Genome sequencing and assembly of Indian major carp, Cirrhinus mrigala (Hamilton, 1822).</title>
        <authorList>
            <person name="Mohindra V."/>
            <person name="Chowdhury L.M."/>
            <person name="Lal K."/>
            <person name="Jena J.K."/>
        </authorList>
    </citation>
    <scope>NUCLEOTIDE SEQUENCE [LARGE SCALE GENOMIC DNA]</scope>
    <source>
        <strain evidence="2">CM1030</strain>
        <tissue evidence="2">Blood</tissue>
    </source>
</reference>
<proteinExistence type="predicted"/>
<feature type="non-terminal residue" evidence="2">
    <location>
        <position position="62"/>
    </location>
</feature>
<protein>
    <submittedName>
        <fullName evidence="2">Uncharacterized protein</fullName>
    </submittedName>
</protein>
<comment type="caution">
    <text evidence="2">The sequence shown here is derived from an EMBL/GenBank/DDBJ whole genome shotgun (WGS) entry which is preliminary data.</text>
</comment>
<dbReference type="AlphaFoldDB" id="A0ABD0PP60"/>
<sequence length="62" mass="6986">NISSCVKIGVQLEVIQKDGECDRNAQPHLNLTVPFQALQTLSCPDLNKLTLPNSTHTVRWYH</sequence>
<evidence type="ECO:0000313" key="1">
    <source>
        <dbReference type="EMBL" id="KAL0175188.1"/>
    </source>
</evidence>
<evidence type="ECO:0000313" key="3">
    <source>
        <dbReference type="Proteomes" id="UP001529510"/>
    </source>
</evidence>
<dbReference type="EMBL" id="JAMKFB020000015">
    <property type="protein sequence ID" value="KAL0175188.1"/>
    <property type="molecule type" value="Genomic_DNA"/>
</dbReference>
<gene>
    <name evidence="1" type="ORF">M9458_031156</name>
    <name evidence="2" type="ORF">M9458_031159</name>
</gene>
<feature type="non-terminal residue" evidence="2">
    <location>
        <position position="1"/>
    </location>
</feature>
<dbReference type="Proteomes" id="UP001529510">
    <property type="component" value="Unassembled WGS sequence"/>
</dbReference>
<evidence type="ECO:0000313" key="2">
    <source>
        <dbReference type="EMBL" id="KAL0175191.1"/>
    </source>
</evidence>
<dbReference type="EMBL" id="JAMKFB020000015">
    <property type="protein sequence ID" value="KAL0175191.1"/>
    <property type="molecule type" value="Genomic_DNA"/>
</dbReference>
<organism evidence="2 3">
    <name type="scientific">Cirrhinus mrigala</name>
    <name type="common">Mrigala</name>
    <dbReference type="NCBI Taxonomy" id="683832"/>
    <lineage>
        <taxon>Eukaryota</taxon>
        <taxon>Metazoa</taxon>
        <taxon>Chordata</taxon>
        <taxon>Craniata</taxon>
        <taxon>Vertebrata</taxon>
        <taxon>Euteleostomi</taxon>
        <taxon>Actinopterygii</taxon>
        <taxon>Neopterygii</taxon>
        <taxon>Teleostei</taxon>
        <taxon>Ostariophysi</taxon>
        <taxon>Cypriniformes</taxon>
        <taxon>Cyprinidae</taxon>
        <taxon>Labeoninae</taxon>
        <taxon>Labeonini</taxon>
        <taxon>Cirrhinus</taxon>
    </lineage>
</organism>
<name>A0ABD0PP60_CIRMR</name>